<name>A0A0D1X8Q1_9EURO</name>
<organism evidence="9 10">
    <name type="scientific">Exophiala sideris</name>
    <dbReference type="NCBI Taxonomy" id="1016849"/>
    <lineage>
        <taxon>Eukaryota</taxon>
        <taxon>Fungi</taxon>
        <taxon>Dikarya</taxon>
        <taxon>Ascomycota</taxon>
        <taxon>Pezizomycotina</taxon>
        <taxon>Eurotiomycetes</taxon>
        <taxon>Chaetothyriomycetidae</taxon>
        <taxon>Chaetothyriales</taxon>
        <taxon>Herpotrichiellaceae</taxon>
        <taxon>Exophiala</taxon>
    </lineage>
</organism>
<dbReference type="EMBL" id="KN846952">
    <property type="protein sequence ID" value="KIV84191.1"/>
    <property type="molecule type" value="Genomic_DNA"/>
</dbReference>
<evidence type="ECO:0000256" key="5">
    <source>
        <dbReference type="ARBA" id="ARBA00023242"/>
    </source>
</evidence>
<feature type="region of interest" description="Disordered" evidence="6">
    <location>
        <begin position="284"/>
        <end position="303"/>
    </location>
</feature>
<protein>
    <recommendedName>
        <fullName evidence="11">Methyltransferase domain-containing protein</fullName>
    </recommendedName>
</protein>
<dbReference type="Proteomes" id="UP000053599">
    <property type="component" value="Unassembled WGS sequence"/>
</dbReference>
<evidence type="ECO:0000256" key="1">
    <source>
        <dbReference type="ARBA" id="ARBA00022723"/>
    </source>
</evidence>
<dbReference type="Pfam" id="PF04082">
    <property type="entry name" value="Fungal_trans"/>
    <property type="match status" value="1"/>
</dbReference>
<keyword evidence="3" id="KW-0805">Transcription regulation</keyword>
<feature type="compositionally biased region" description="Polar residues" evidence="6">
    <location>
        <begin position="466"/>
        <end position="485"/>
    </location>
</feature>
<evidence type="ECO:0000259" key="8">
    <source>
        <dbReference type="Pfam" id="PF13649"/>
    </source>
</evidence>
<evidence type="ECO:0000256" key="2">
    <source>
        <dbReference type="ARBA" id="ARBA00022833"/>
    </source>
</evidence>
<dbReference type="AlphaFoldDB" id="A0A0D1X8Q1"/>
<dbReference type="CDD" id="cd12148">
    <property type="entry name" value="fungal_TF_MHR"/>
    <property type="match status" value="1"/>
</dbReference>
<keyword evidence="4" id="KW-0804">Transcription</keyword>
<dbReference type="GO" id="GO:0006351">
    <property type="term" value="P:DNA-templated transcription"/>
    <property type="evidence" value="ECO:0007669"/>
    <property type="project" value="InterPro"/>
</dbReference>
<evidence type="ECO:0000313" key="9">
    <source>
        <dbReference type="EMBL" id="KIV84191.1"/>
    </source>
</evidence>
<reference evidence="9 10" key="1">
    <citation type="submission" date="2015-01" db="EMBL/GenBank/DDBJ databases">
        <title>The Genome Sequence of Exophiala sideris CBS121828.</title>
        <authorList>
            <consortium name="The Broad Institute Genomics Platform"/>
            <person name="Cuomo C."/>
            <person name="de Hoog S."/>
            <person name="Gorbushina A."/>
            <person name="Stielow B."/>
            <person name="Teixiera M."/>
            <person name="Abouelleil A."/>
            <person name="Chapman S.B."/>
            <person name="Priest M."/>
            <person name="Young S.K."/>
            <person name="Wortman J."/>
            <person name="Nusbaum C."/>
            <person name="Birren B."/>
        </authorList>
    </citation>
    <scope>NUCLEOTIDE SEQUENCE [LARGE SCALE GENOMIC DNA]</scope>
    <source>
        <strain evidence="9 10">CBS 121828</strain>
    </source>
</reference>
<gene>
    <name evidence="9" type="ORF">PV11_06158</name>
</gene>
<dbReference type="InterPro" id="IPR029063">
    <property type="entry name" value="SAM-dependent_MTases_sf"/>
</dbReference>
<dbReference type="GO" id="GO:0008270">
    <property type="term" value="F:zinc ion binding"/>
    <property type="evidence" value="ECO:0007669"/>
    <property type="project" value="InterPro"/>
</dbReference>
<feature type="compositionally biased region" description="Polar residues" evidence="6">
    <location>
        <begin position="288"/>
        <end position="301"/>
    </location>
</feature>
<dbReference type="OrthoDB" id="10018191at2759"/>
<dbReference type="STRING" id="1016849.A0A0D1X8Q1"/>
<dbReference type="GO" id="GO:0003677">
    <property type="term" value="F:DNA binding"/>
    <property type="evidence" value="ECO:0007669"/>
    <property type="project" value="InterPro"/>
</dbReference>
<dbReference type="CDD" id="cd02440">
    <property type="entry name" value="AdoMet_MTases"/>
    <property type="match status" value="1"/>
</dbReference>
<dbReference type="HOGENOM" id="CLU_008999_1_0_1"/>
<dbReference type="PANTHER" id="PTHR47660:SF2">
    <property type="entry name" value="TRANSCRIPTION FACTOR WITH C2H2 AND ZN(2)-CYS(6) DNA BINDING DOMAIN (EUROFUNG)"/>
    <property type="match status" value="1"/>
</dbReference>
<dbReference type="SUPFAM" id="SSF53335">
    <property type="entry name" value="S-adenosyl-L-methionine-dependent methyltransferases"/>
    <property type="match status" value="1"/>
</dbReference>
<dbReference type="InterPro" id="IPR007219">
    <property type="entry name" value="XnlR_reg_dom"/>
</dbReference>
<feature type="domain" description="Methyltransferase" evidence="8">
    <location>
        <begin position="44"/>
        <end position="148"/>
    </location>
</feature>
<evidence type="ECO:0000256" key="4">
    <source>
        <dbReference type="ARBA" id="ARBA00023163"/>
    </source>
</evidence>
<keyword evidence="5" id="KW-0539">Nucleus</keyword>
<sequence length="1063" mass="116282">MAQQSQPSNYTQGYSDHTIATHLSRTVNTDAAFLLPHIKKTDHILDVGCGPGTITIGLAKYASDGRTVGLDISTDVLEKAKTMAANSQMPIEGTGSIAFKHGNVLEGLPYPDNTFDIVYCSQLFGHIPPPDLPERALSEMRRVLKIGGILASRDGMDQHFYPRGLDVDRLWVQNQQRALLKGKSPDADNMGGRMPALYRSVGFDADAGKVQVGAGTRAFSGPEARKWLARRGTGQLQPGDPFHQSWLDAGITEDEIKQTVSAVERWAETEDACDVLARHLRNHHNEGKNNNLESSPNNPKTNVDGHVPDAVFTHLPDTGSTMADQLLPAQPDETLTMADRLPPAQPNEALTMATAQLPPSTHITSEQQGDFDFRDADFDLPADYDFNFPTLYEALNVWLTPTAMTENFVPSPTHGRFLPSPSTSDSRSLELSKRVQKAWPRKRASAVILAIRNMWRRAAQHPADNLFSNSGPDAQITHNPTKSSRWNMDDECRARLMSDCDTVLLPAEKYSGGFTAPGSPHISVAQEQDVEVEVEGLSPQSPTLTFPSTETLDMSLGLFFRRFHPVLPFVHQATFNAKTTPSSMLLPMCLIGLSILNPGGTEDFIRLYIGKLLRFCRLDLTYKGLGKGGAQQLVTSLASSLLVLYLGLSCERLVDVHQAHMLAIQTLFIADRHGMFSAHVGEPITAAMFQNTDQECFWKAWARVESLKRLVVCLVSIDSAYTRMLDLAANIGLDRVEVVLPCDTALFDAPTAAAFFRKIDSGTSALAAQVDMSAVRSSEILGFDLSGVKVLLDVLALREAAARHRLLFSGSPSLKLMSSIPALAFAANDAACGIAETLASLMTSRFTLIKQDPPAALSWNHLCLMLTADLDNIQTACGRTGLEASQKAFADLEAWARTSSARRAVLHASQIFHILSRHRISDHKTLLYEQMLSSAALVMTTYVRLYVRTPEWHTESIELLEHIDWTSVGHLGLSGSRSMGVDMLSLSNDQACRFIGGGGLLTFGGETYSFGAASARKMVLNYAQLLDEIAPRHGSEHSQLLRTIGDFLDTGESARSDFVQGIT</sequence>
<dbReference type="InterPro" id="IPR041698">
    <property type="entry name" value="Methyltransf_25"/>
</dbReference>
<dbReference type="Gene3D" id="3.40.50.150">
    <property type="entry name" value="Vaccinia Virus protein VP39"/>
    <property type="match status" value="1"/>
</dbReference>
<evidence type="ECO:0000256" key="3">
    <source>
        <dbReference type="ARBA" id="ARBA00023015"/>
    </source>
</evidence>
<dbReference type="Pfam" id="PF13649">
    <property type="entry name" value="Methyltransf_25"/>
    <property type="match status" value="1"/>
</dbReference>
<feature type="domain" description="Xylanolytic transcriptional activator regulatory" evidence="7">
    <location>
        <begin position="556"/>
        <end position="759"/>
    </location>
</feature>
<proteinExistence type="predicted"/>
<evidence type="ECO:0000313" key="10">
    <source>
        <dbReference type="Proteomes" id="UP000053599"/>
    </source>
</evidence>
<accession>A0A0D1X8Q1</accession>
<evidence type="ECO:0000256" key="6">
    <source>
        <dbReference type="SAM" id="MobiDB-lite"/>
    </source>
</evidence>
<evidence type="ECO:0000259" key="7">
    <source>
        <dbReference type="Pfam" id="PF04082"/>
    </source>
</evidence>
<evidence type="ECO:0008006" key="11">
    <source>
        <dbReference type="Google" id="ProtNLM"/>
    </source>
</evidence>
<keyword evidence="1" id="KW-0479">Metal-binding</keyword>
<dbReference type="PANTHER" id="PTHR47660">
    <property type="entry name" value="TRANSCRIPTION FACTOR WITH C2H2 AND ZN(2)-CYS(6) DNA BINDING DOMAIN (EUROFUNG)-RELATED-RELATED"/>
    <property type="match status" value="1"/>
</dbReference>
<keyword evidence="2" id="KW-0862">Zinc</keyword>
<feature type="region of interest" description="Disordered" evidence="6">
    <location>
        <begin position="463"/>
        <end position="485"/>
    </location>
</feature>